<dbReference type="Pfam" id="PF13976">
    <property type="entry name" value="gag_pre-integrs"/>
    <property type="match status" value="1"/>
</dbReference>
<proteinExistence type="predicted"/>
<dbReference type="AlphaFoldDB" id="A0AAV6U080"/>
<protein>
    <recommendedName>
        <fullName evidence="1">GAG-pre-integrase domain-containing protein</fullName>
    </recommendedName>
</protein>
<feature type="domain" description="GAG-pre-integrase" evidence="1">
    <location>
        <begin position="20"/>
        <end position="76"/>
    </location>
</feature>
<keyword evidence="3" id="KW-1185">Reference proteome</keyword>
<dbReference type="EMBL" id="JAFNEN010000789">
    <property type="protein sequence ID" value="KAG8177298.1"/>
    <property type="molecule type" value="Genomic_DNA"/>
</dbReference>
<accession>A0AAV6U080</accession>
<evidence type="ECO:0000313" key="2">
    <source>
        <dbReference type="EMBL" id="KAG8177298.1"/>
    </source>
</evidence>
<comment type="caution">
    <text evidence="2">The sequence shown here is derived from an EMBL/GenBank/DDBJ whole genome shotgun (WGS) entry which is preliminary data.</text>
</comment>
<dbReference type="Proteomes" id="UP000827092">
    <property type="component" value="Unassembled WGS sequence"/>
</dbReference>
<sequence>MLRAERRRNLHFIEPIEERAAVVKSGIKFEIRHQKFGYLNVNDLKKLESQNMVRGLTFRNNNDSLKDCKICIQSKQSAKPYLKKDQGRSRYYEPTTALNTWVKISTNS</sequence>
<dbReference type="InterPro" id="IPR025724">
    <property type="entry name" value="GAG-pre-integrase_dom"/>
</dbReference>
<reference evidence="2 3" key="1">
    <citation type="journal article" date="2022" name="Nat. Ecol. Evol.">
        <title>A masculinizing supergene underlies an exaggerated male reproductive morph in a spider.</title>
        <authorList>
            <person name="Hendrickx F."/>
            <person name="De Corte Z."/>
            <person name="Sonet G."/>
            <person name="Van Belleghem S.M."/>
            <person name="Kostlbacher S."/>
            <person name="Vangestel C."/>
        </authorList>
    </citation>
    <scope>NUCLEOTIDE SEQUENCE [LARGE SCALE GENOMIC DNA]</scope>
    <source>
        <strain evidence="2">W744_W776</strain>
    </source>
</reference>
<gene>
    <name evidence="2" type="ORF">JTE90_023615</name>
</gene>
<name>A0AAV6U080_9ARAC</name>
<evidence type="ECO:0000313" key="3">
    <source>
        <dbReference type="Proteomes" id="UP000827092"/>
    </source>
</evidence>
<organism evidence="2 3">
    <name type="scientific">Oedothorax gibbosus</name>
    <dbReference type="NCBI Taxonomy" id="931172"/>
    <lineage>
        <taxon>Eukaryota</taxon>
        <taxon>Metazoa</taxon>
        <taxon>Ecdysozoa</taxon>
        <taxon>Arthropoda</taxon>
        <taxon>Chelicerata</taxon>
        <taxon>Arachnida</taxon>
        <taxon>Araneae</taxon>
        <taxon>Araneomorphae</taxon>
        <taxon>Entelegynae</taxon>
        <taxon>Araneoidea</taxon>
        <taxon>Linyphiidae</taxon>
        <taxon>Erigoninae</taxon>
        <taxon>Oedothorax</taxon>
    </lineage>
</organism>
<evidence type="ECO:0000259" key="1">
    <source>
        <dbReference type="Pfam" id="PF13976"/>
    </source>
</evidence>